<sequence length="211" mass="24316">MGGYYASPLCAEAAAVTLSSLLISKLRTTAVRRSMSSLSSFMRNGQSRTMSLAEQERKWNSVAEHMDHFHQYFKMEYNDIYTLADGSFSKRGMSLQMYLRTAGQLVHHLTLHHTIEEKYLFPVLAKRMPAFEENDVHVRSHEAIHEGLDKLGALIRKYSSEPSLYSPQEIMACLDGWREVLFCHLDDEVKDLSAESMKKYWKLEELDTIPM</sequence>
<gene>
    <name evidence="2" type="ORF">SCP_0307300</name>
</gene>
<keyword evidence="3" id="KW-1185">Reference proteome</keyword>
<name>A0A401GFP3_9APHY</name>
<reference evidence="2 3" key="1">
    <citation type="journal article" date="2018" name="Sci. Rep.">
        <title>Genome sequence of the cauliflower mushroom Sparassis crispa (Hanabiratake) and its association with beneficial usage.</title>
        <authorList>
            <person name="Kiyama R."/>
            <person name="Furutani Y."/>
            <person name="Kawaguchi K."/>
            <person name="Nakanishi T."/>
        </authorList>
    </citation>
    <scope>NUCLEOTIDE SEQUENCE [LARGE SCALE GENOMIC DNA]</scope>
</reference>
<dbReference type="InterPro" id="IPR012312">
    <property type="entry name" value="Hemerythrin-like"/>
</dbReference>
<feature type="domain" description="Hemerythrin-like" evidence="1">
    <location>
        <begin position="63"/>
        <end position="189"/>
    </location>
</feature>
<dbReference type="InParanoid" id="A0A401GFP3"/>
<dbReference type="CDD" id="cd12108">
    <property type="entry name" value="Hr-like"/>
    <property type="match status" value="1"/>
</dbReference>
<dbReference type="Gene3D" id="1.20.120.520">
    <property type="entry name" value="nmb1532 protein domain like"/>
    <property type="match status" value="1"/>
</dbReference>
<dbReference type="STRING" id="139825.A0A401GFP3"/>
<comment type="caution">
    <text evidence="2">The sequence shown here is derived from an EMBL/GenBank/DDBJ whole genome shotgun (WGS) entry which is preliminary data.</text>
</comment>
<evidence type="ECO:0000313" key="3">
    <source>
        <dbReference type="Proteomes" id="UP000287166"/>
    </source>
</evidence>
<dbReference type="EMBL" id="BFAD01000003">
    <property type="protein sequence ID" value="GBE81007.1"/>
    <property type="molecule type" value="Genomic_DNA"/>
</dbReference>
<dbReference type="Pfam" id="PF01814">
    <property type="entry name" value="Hemerythrin"/>
    <property type="match status" value="1"/>
</dbReference>
<dbReference type="AlphaFoldDB" id="A0A401GFP3"/>
<protein>
    <recommendedName>
        <fullName evidence="1">Hemerythrin-like domain-containing protein</fullName>
    </recommendedName>
</protein>
<dbReference type="Proteomes" id="UP000287166">
    <property type="component" value="Unassembled WGS sequence"/>
</dbReference>
<dbReference type="PANTHER" id="PTHR38048">
    <property type="entry name" value="EXPRESSED PROTEIN"/>
    <property type="match status" value="1"/>
</dbReference>
<organism evidence="2 3">
    <name type="scientific">Sparassis crispa</name>
    <dbReference type="NCBI Taxonomy" id="139825"/>
    <lineage>
        <taxon>Eukaryota</taxon>
        <taxon>Fungi</taxon>
        <taxon>Dikarya</taxon>
        <taxon>Basidiomycota</taxon>
        <taxon>Agaricomycotina</taxon>
        <taxon>Agaricomycetes</taxon>
        <taxon>Polyporales</taxon>
        <taxon>Sparassidaceae</taxon>
        <taxon>Sparassis</taxon>
    </lineage>
</organism>
<proteinExistence type="predicted"/>
<evidence type="ECO:0000313" key="2">
    <source>
        <dbReference type="EMBL" id="GBE81007.1"/>
    </source>
</evidence>
<evidence type="ECO:0000259" key="1">
    <source>
        <dbReference type="Pfam" id="PF01814"/>
    </source>
</evidence>
<accession>A0A401GFP3</accession>
<dbReference type="RefSeq" id="XP_027611920.1">
    <property type="nucleotide sequence ID" value="XM_027756119.1"/>
</dbReference>
<dbReference type="PANTHER" id="PTHR38048:SF1">
    <property type="entry name" value="HEMERYTHRIN-LIKE DOMAIN-CONTAINING PROTEIN"/>
    <property type="match status" value="1"/>
</dbReference>
<dbReference type="GeneID" id="38777924"/>
<dbReference type="InterPro" id="IPR053206">
    <property type="entry name" value="Dimeric_xanthone_biosynth"/>
</dbReference>
<dbReference type="OrthoDB" id="10044044at2759"/>